<dbReference type="RefSeq" id="WP_311329426.1">
    <property type="nucleotide sequence ID" value="NZ_CAUOUD010000091.1"/>
</dbReference>
<organism evidence="1 2">
    <name type="scientific">Capnocytophaga gingivalis</name>
    <dbReference type="NCBI Taxonomy" id="1017"/>
    <lineage>
        <taxon>Bacteria</taxon>
        <taxon>Pseudomonadati</taxon>
        <taxon>Bacteroidota</taxon>
        <taxon>Flavobacteriia</taxon>
        <taxon>Flavobacteriales</taxon>
        <taxon>Flavobacteriaceae</taxon>
        <taxon>Capnocytophaga</taxon>
    </lineage>
</organism>
<sequence>MNLDIEIPFKVEDNLYSLSFLEYQPDSAIMFPVVEVSLALKEQKSKINPLKIFSFVIKKIIEYLSQRDVILYYYADSAPIYYRNTNKHKIISPQHFRHILFYTLFIKENPNELLIDNSVISDRKGELHYISFIYLQRHQPYVDILIKELEEYQK</sequence>
<evidence type="ECO:0000313" key="1">
    <source>
        <dbReference type="EMBL" id="MEB3041666.1"/>
    </source>
</evidence>
<evidence type="ECO:0000313" key="2">
    <source>
        <dbReference type="Proteomes" id="UP001324270"/>
    </source>
</evidence>
<keyword evidence="2" id="KW-1185">Reference proteome</keyword>
<protein>
    <submittedName>
        <fullName evidence="1">Uncharacterized protein</fullName>
    </submittedName>
</protein>
<proteinExistence type="predicted"/>
<dbReference type="EMBL" id="JAYKBV010000027">
    <property type="protein sequence ID" value="MEB3041666.1"/>
    <property type="molecule type" value="Genomic_DNA"/>
</dbReference>
<accession>A0ABU5YD08</accession>
<gene>
    <name evidence="1" type="ORF">VJJ49_13365</name>
</gene>
<reference evidence="1 2" key="1">
    <citation type="submission" date="2023-12" db="EMBL/GenBank/DDBJ databases">
        <title>Genomic sequences of Capnocytophaga and Parvimonas strains.</title>
        <authorList>
            <person name="Watt R.M."/>
            <person name="Wang M."/>
            <person name="Yang T."/>
            <person name="Tong W.M."/>
        </authorList>
    </citation>
    <scope>NUCLEOTIDE SEQUENCE [LARGE SCALE GENOMIC DNA]</scope>
    <source>
        <strain evidence="1 2">CCUG 13156</strain>
    </source>
</reference>
<name>A0ABU5YD08_9FLAO</name>
<comment type="caution">
    <text evidence="1">The sequence shown here is derived from an EMBL/GenBank/DDBJ whole genome shotgun (WGS) entry which is preliminary data.</text>
</comment>
<dbReference type="Proteomes" id="UP001324270">
    <property type="component" value="Unassembled WGS sequence"/>
</dbReference>